<feature type="transmembrane region" description="Helical" evidence="2">
    <location>
        <begin position="169"/>
        <end position="185"/>
    </location>
</feature>
<dbReference type="Proteomes" id="UP000076744">
    <property type="component" value="Unassembled WGS sequence"/>
</dbReference>
<keyword evidence="2" id="KW-0812">Transmembrane</keyword>
<feature type="region of interest" description="Disordered" evidence="1">
    <location>
        <begin position="305"/>
        <end position="341"/>
    </location>
</feature>
<evidence type="ECO:0000313" key="3">
    <source>
        <dbReference type="EMBL" id="OAA73380.1"/>
    </source>
</evidence>
<sequence>MPALHHRLLDVASATTGYEARGMAAPLPRSTAAEDAFRVFAIEAWTLLAVAMTVTALRIALRISMLGIRNLRWDDYLVSLGTFFYLVETILAYNVGNVAHGLANSGMTEQDRAALAPDNPEYRLRVIGSKIQVAGWTTYGTVLWLYKTCMLIFYTRLTSGLHKSYKKQIYFGFALLGTTFIQIRANSVARWLSARAFDPDHLDEPRAQRVDRFLPHVDPGSDALEVRLEAIQEDCVDNTIHLWRVHHYYPPGQDPINGPQAAGAWSVRESCVATVVTNLPIIFPRLKLFFDRHVAPILSLRSSKSGHSATGFRTIGGGDGQGGAGPRLRRHPPQSVNPLPTKLTVTNFTVTESAEQLVGIELQGGSGKPEGAETGEEQRPSTWATTTATTEGSDTRDTEAVVSGSSRRGESSVR</sequence>
<organism evidence="3 4">
    <name type="scientific">Cordyceps fumosorosea (strain ARSEF 2679)</name>
    <name type="common">Isaria fumosorosea</name>
    <dbReference type="NCBI Taxonomy" id="1081104"/>
    <lineage>
        <taxon>Eukaryota</taxon>
        <taxon>Fungi</taxon>
        <taxon>Dikarya</taxon>
        <taxon>Ascomycota</taxon>
        <taxon>Pezizomycotina</taxon>
        <taxon>Sordariomycetes</taxon>
        <taxon>Hypocreomycetidae</taxon>
        <taxon>Hypocreales</taxon>
        <taxon>Cordycipitaceae</taxon>
        <taxon>Cordyceps</taxon>
    </lineage>
</organism>
<accession>A0A168E4Y4</accession>
<evidence type="ECO:0000256" key="2">
    <source>
        <dbReference type="SAM" id="Phobius"/>
    </source>
</evidence>
<feature type="transmembrane region" description="Helical" evidence="2">
    <location>
        <begin position="73"/>
        <end position="93"/>
    </location>
</feature>
<gene>
    <name evidence="3" type="ORF">ISF_00281</name>
</gene>
<comment type="caution">
    <text evidence="3">The sequence shown here is derived from an EMBL/GenBank/DDBJ whole genome shotgun (WGS) entry which is preliminary data.</text>
</comment>
<dbReference type="OrthoDB" id="4869415at2759"/>
<reference evidence="3 4" key="1">
    <citation type="journal article" date="2016" name="Genome Biol. Evol.">
        <title>Divergent and convergent evolution of fungal pathogenicity.</title>
        <authorList>
            <person name="Shang Y."/>
            <person name="Xiao G."/>
            <person name="Zheng P."/>
            <person name="Cen K."/>
            <person name="Zhan S."/>
            <person name="Wang C."/>
        </authorList>
    </citation>
    <scope>NUCLEOTIDE SEQUENCE [LARGE SCALE GENOMIC DNA]</scope>
    <source>
        <strain evidence="3 4">ARSEF 2679</strain>
    </source>
</reference>
<dbReference type="PANTHER" id="PTHR33048:SF105">
    <property type="match status" value="1"/>
</dbReference>
<proteinExistence type="predicted"/>
<dbReference type="GeneID" id="30016573"/>
<feature type="transmembrane region" description="Helical" evidence="2">
    <location>
        <begin position="36"/>
        <end position="61"/>
    </location>
</feature>
<dbReference type="RefSeq" id="XP_018708338.1">
    <property type="nucleotide sequence ID" value="XM_018843888.1"/>
</dbReference>
<feature type="transmembrane region" description="Helical" evidence="2">
    <location>
        <begin position="136"/>
        <end position="157"/>
    </location>
</feature>
<protein>
    <submittedName>
        <fullName evidence="3">Uncharacterized protein</fullName>
    </submittedName>
</protein>
<keyword evidence="4" id="KW-1185">Reference proteome</keyword>
<evidence type="ECO:0000256" key="1">
    <source>
        <dbReference type="SAM" id="MobiDB-lite"/>
    </source>
</evidence>
<name>A0A168E4Y4_CORFA</name>
<dbReference type="PANTHER" id="PTHR33048">
    <property type="entry name" value="PTH11-LIKE INTEGRAL MEMBRANE PROTEIN (AFU_ORTHOLOGUE AFUA_5G11245)"/>
    <property type="match status" value="1"/>
</dbReference>
<dbReference type="STRING" id="1081104.A0A168E4Y4"/>
<keyword evidence="2" id="KW-0472">Membrane</keyword>
<feature type="region of interest" description="Disordered" evidence="1">
    <location>
        <begin position="362"/>
        <end position="414"/>
    </location>
</feature>
<dbReference type="AlphaFoldDB" id="A0A168E4Y4"/>
<dbReference type="InterPro" id="IPR052337">
    <property type="entry name" value="SAT4-like"/>
</dbReference>
<feature type="compositionally biased region" description="Low complexity" evidence="1">
    <location>
        <begin position="381"/>
        <end position="392"/>
    </location>
</feature>
<dbReference type="EMBL" id="AZHB01000001">
    <property type="protein sequence ID" value="OAA73380.1"/>
    <property type="molecule type" value="Genomic_DNA"/>
</dbReference>
<keyword evidence="2" id="KW-1133">Transmembrane helix</keyword>
<feature type="compositionally biased region" description="Gly residues" evidence="1">
    <location>
        <begin position="314"/>
        <end position="325"/>
    </location>
</feature>
<evidence type="ECO:0000313" key="4">
    <source>
        <dbReference type="Proteomes" id="UP000076744"/>
    </source>
</evidence>